<evidence type="ECO:0000259" key="6">
    <source>
        <dbReference type="Pfam" id="PF01494"/>
    </source>
</evidence>
<protein>
    <recommendedName>
        <fullName evidence="10">FAD-binding domain-containing protein</fullName>
    </recommendedName>
</protein>
<keyword evidence="2" id="KW-0285">Flavoprotein</keyword>
<dbReference type="SUPFAM" id="SSF51905">
    <property type="entry name" value="FAD/NAD(P)-binding domain"/>
    <property type="match status" value="1"/>
</dbReference>
<reference evidence="8 9" key="2">
    <citation type="journal article" date="2017" name="Sci. Rep.">
        <title>Ant-infecting Ophiocordyceps genomes reveal a high diversity of potential behavioral manipulation genes and a possible major role for enterotoxins.</title>
        <authorList>
            <person name="de Bekker C."/>
            <person name="Ohm R.A."/>
            <person name="Evans H.C."/>
            <person name="Brachmann A."/>
            <person name="Hughes D.P."/>
        </authorList>
    </citation>
    <scope>NUCLEOTIDE SEQUENCE [LARGE SCALE GENOMIC DNA]</scope>
    <source>
        <strain evidence="8 9">SC16a</strain>
    </source>
</reference>
<dbReference type="InterPro" id="IPR036249">
    <property type="entry name" value="Thioredoxin-like_sf"/>
</dbReference>
<proteinExistence type="inferred from homology"/>
<dbReference type="SUPFAM" id="SSF52833">
    <property type="entry name" value="Thioredoxin-like"/>
    <property type="match status" value="1"/>
</dbReference>
<feature type="compositionally biased region" description="Low complexity" evidence="5">
    <location>
        <begin position="132"/>
        <end position="143"/>
    </location>
</feature>
<comment type="similarity">
    <text evidence="1">Belongs to the PheA/TfdB FAD monooxygenase family.</text>
</comment>
<dbReference type="Proteomes" id="UP000037136">
    <property type="component" value="Unassembled WGS sequence"/>
</dbReference>
<evidence type="ECO:0000256" key="4">
    <source>
        <dbReference type="ARBA" id="ARBA00023002"/>
    </source>
</evidence>
<dbReference type="PANTHER" id="PTHR43004">
    <property type="entry name" value="TRK SYSTEM POTASSIUM UPTAKE PROTEIN"/>
    <property type="match status" value="1"/>
</dbReference>
<feature type="region of interest" description="Disordered" evidence="5">
    <location>
        <begin position="109"/>
        <end position="143"/>
    </location>
</feature>
<evidence type="ECO:0008006" key="10">
    <source>
        <dbReference type="Google" id="ProtNLM"/>
    </source>
</evidence>
<dbReference type="Gene3D" id="3.30.9.10">
    <property type="entry name" value="D-Amino Acid Oxidase, subunit A, domain 2"/>
    <property type="match status" value="1"/>
</dbReference>
<dbReference type="EMBL" id="LAZP02000083">
    <property type="protein sequence ID" value="PFH61226.1"/>
    <property type="molecule type" value="Genomic_DNA"/>
</dbReference>
<dbReference type="AlphaFoldDB" id="A0A2A9PK77"/>
<dbReference type="InterPro" id="IPR002938">
    <property type="entry name" value="FAD-bd"/>
</dbReference>
<feature type="domain" description="Phenol hydroxylase-like C-terminal dimerisation" evidence="7">
    <location>
        <begin position="583"/>
        <end position="802"/>
    </location>
</feature>
<evidence type="ECO:0000313" key="8">
    <source>
        <dbReference type="EMBL" id="PFH61226.1"/>
    </source>
</evidence>
<dbReference type="GO" id="GO:0016709">
    <property type="term" value="F:oxidoreductase activity, acting on paired donors, with incorporation or reduction of molecular oxygen, NAD(P)H as one donor, and incorporation of one atom of oxygen"/>
    <property type="evidence" value="ECO:0007669"/>
    <property type="project" value="UniProtKB-ARBA"/>
</dbReference>
<keyword evidence="9" id="KW-1185">Reference proteome</keyword>
<dbReference type="Pfam" id="PF01494">
    <property type="entry name" value="FAD_binding_3"/>
    <property type="match status" value="1"/>
</dbReference>
<evidence type="ECO:0000256" key="3">
    <source>
        <dbReference type="ARBA" id="ARBA00022827"/>
    </source>
</evidence>
<evidence type="ECO:0000313" key="9">
    <source>
        <dbReference type="Proteomes" id="UP000037136"/>
    </source>
</evidence>
<keyword evidence="3" id="KW-0274">FAD</keyword>
<feature type="domain" description="FAD-binding" evidence="6">
    <location>
        <begin position="195"/>
        <end position="550"/>
    </location>
</feature>
<evidence type="ECO:0000256" key="2">
    <source>
        <dbReference type="ARBA" id="ARBA00022630"/>
    </source>
</evidence>
<dbReference type="InterPro" id="IPR012941">
    <property type="entry name" value="Phe_hydrox_C_dim_dom"/>
</dbReference>
<dbReference type="Gene3D" id="3.50.50.60">
    <property type="entry name" value="FAD/NAD(P)-binding domain"/>
    <property type="match status" value="1"/>
</dbReference>
<dbReference type="CDD" id="cd02979">
    <property type="entry name" value="PHOX_C"/>
    <property type="match status" value="1"/>
</dbReference>
<evidence type="ECO:0000256" key="1">
    <source>
        <dbReference type="ARBA" id="ARBA00007801"/>
    </source>
</evidence>
<organism evidence="8 9">
    <name type="scientific">Ophiocordyceps unilateralis</name>
    <name type="common">Zombie-ant fungus</name>
    <name type="synonym">Torrubia unilateralis</name>
    <dbReference type="NCBI Taxonomy" id="268505"/>
    <lineage>
        <taxon>Eukaryota</taxon>
        <taxon>Fungi</taxon>
        <taxon>Dikarya</taxon>
        <taxon>Ascomycota</taxon>
        <taxon>Pezizomycotina</taxon>
        <taxon>Sordariomycetes</taxon>
        <taxon>Hypocreomycetidae</taxon>
        <taxon>Hypocreales</taxon>
        <taxon>Ophiocordycipitaceae</taxon>
        <taxon>Ophiocordyceps</taxon>
    </lineage>
</organism>
<reference evidence="8 9" key="1">
    <citation type="journal article" date="2015" name="BMC Genomics">
        <title>Gene expression during zombie ant biting behavior reflects the complexity underlying fungal parasitic behavioral manipulation.</title>
        <authorList>
            <person name="de Bekker C."/>
            <person name="Ohm R.A."/>
            <person name="Loreto R.G."/>
            <person name="Sebastian A."/>
            <person name="Albert I."/>
            <person name="Merrow M."/>
            <person name="Brachmann A."/>
            <person name="Hughes D.P."/>
        </authorList>
    </citation>
    <scope>NUCLEOTIDE SEQUENCE [LARGE SCALE GENOMIC DNA]</scope>
    <source>
        <strain evidence="8 9">SC16a</strain>
    </source>
</reference>
<dbReference type="GO" id="GO:0071949">
    <property type="term" value="F:FAD binding"/>
    <property type="evidence" value="ECO:0007669"/>
    <property type="project" value="InterPro"/>
</dbReference>
<dbReference type="InterPro" id="IPR038220">
    <property type="entry name" value="PHOX_C_sf"/>
</dbReference>
<dbReference type="PRINTS" id="PR00420">
    <property type="entry name" value="RNGMNOXGNASE"/>
</dbReference>
<sequence>MPWWKRRSSGLEAGSLHEVGRLTLPTSPTYHHSQHLRPEEDRPRYLVRLERSSYCVPSSAVQRFAAAGFPLSIACSPPNRGDARLLGHWLRPARRVGLLAILGQTSERRRRPGACPFGEQNKWPLLDPHPRPASSTPSGPGSAAVMAPGILHGSPPLDSPLVDVERQLAPVDEAKEMDAVADLTMLRSFPEPPVECQVCVVGAGPAGLMLAAVLSRCGIRVEVIDDRADQTPVGRADGLQPKTIETLRQLRMADTLLQRGVRVFDISFWRSTANEPLHRLGREVHYPPVIDVLDPYILLVHQGIVESLFIDDMRKRGREVRRNTAFESYDHVAGKSGQIQVNCRTNVNHDKRTILTQYLVGCDGAHSKVRKSMPDVEAVGMSQAAIWGVLDGELITDFPDIWSKTLVYSEEHGSILIIPRERNMTRFYIELKACATTDRRQLGQTFVMQQARKIMAPFSVDWRYIEWFGRYQVGQRVASRFSDAKARVFLSGDASHTHSPKAAQGMNTSMHDSWNLAWKLNLAVRGLAKPVLLESYDEERRKIALDLVNFDYEHANQIAGGDAVALAKNFKANVRFISGIGAEYDGSAINHGDASDAPSPVGGDARPGCLLPPAKVTRYIDSNPVDVQLDIPMLGQFRVFLLMWDVQQAAPFLTTFCRAVAGDGSLMSQLSAAASASYAAQPPVGSPEDVYIRPERYTAVSHLFTFALITTMAKAEMEISDLPALLQDSRWTLYLDDVPEKDTRGQLCTDKWLGSLEPGEVAIVNVRPDGYIGSVGRWDSSVDDAGEQAARWLDEYYDGFMRVPEKET</sequence>
<dbReference type="InterPro" id="IPR036188">
    <property type="entry name" value="FAD/NAD-bd_sf"/>
</dbReference>
<name>A0A2A9PK77_OPHUN</name>
<gene>
    <name evidence="8" type="ORF">XA68_17924</name>
</gene>
<dbReference type="Pfam" id="PF07976">
    <property type="entry name" value="Phe_hydrox_dim"/>
    <property type="match status" value="1"/>
</dbReference>
<dbReference type="Gene3D" id="3.40.30.20">
    <property type="match status" value="1"/>
</dbReference>
<dbReference type="InterPro" id="IPR050641">
    <property type="entry name" value="RIFMO-like"/>
</dbReference>
<keyword evidence="4" id="KW-0560">Oxidoreductase</keyword>
<comment type="caution">
    <text evidence="8">The sequence shown here is derived from an EMBL/GenBank/DDBJ whole genome shotgun (WGS) entry which is preliminary data.</text>
</comment>
<accession>A0A2A9PK77</accession>
<evidence type="ECO:0000259" key="7">
    <source>
        <dbReference type="Pfam" id="PF07976"/>
    </source>
</evidence>
<dbReference type="STRING" id="268505.A0A2A9PK77"/>
<evidence type="ECO:0000256" key="5">
    <source>
        <dbReference type="SAM" id="MobiDB-lite"/>
    </source>
</evidence>
<dbReference type="OrthoDB" id="5325318at2759"/>
<dbReference type="SUPFAM" id="SSF54373">
    <property type="entry name" value="FAD-linked reductases, C-terminal domain"/>
    <property type="match status" value="1"/>
</dbReference>
<dbReference type="PANTHER" id="PTHR43004:SF4">
    <property type="entry name" value="FAD-BINDING DOMAIN-CONTAINING PROTEIN"/>
    <property type="match status" value="1"/>
</dbReference>